<dbReference type="GO" id="GO:0016104">
    <property type="term" value="P:triterpenoid biosynthetic process"/>
    <property type="evidence" value="ECO:0007669"/>
    <property type="project" value="InterPro"/>
</dbReference>
<comment type="caution">
    <text evidence="7">The sequence shown here is derived from an EMBL/GenBank/DDBJ whole genome shotgun (WGS) entry which is preliminary data.</text>
</comment>
<evidence type="ECO:0000259" key="5">
    <source>
        <dbReference type="Pfam" id="PF13243"/>
    </source>
</evidence>
<feature type="domain" description="Squalene cyclase N-terminal" evidence="6">
    <location>
        <begin position="108"/>
        <end position="367"/>
    </location>
</feature>
<dbReference type="InterPro" id="IPR032697">
    <property type="entry name" value="SQ_cyclase_N"/>
</dbReference>
<dbReference type="AlphaFoldDB" id="A0A6A3BTN7"/>
<evidence type="ECO:0000256" key="1">
    <source>
        <dbReference type="ARBA" id="ARBA00009755"/>
    </source>
</evidence>
<keyword evidence="3 4" id="KW-0413">Isomerase</keyword>
<gene>
    <name evidence="7" type="ORF">F3Y22_tig00109923pilonHSYRG00117</name>
</gene>
<dbReference type="GO" id="GO:0042300">
    <property type="term" value="F:beta-amyrin synthase activity"/>
    <property type="evidence" value="ECO:0007669"/>
    <property type="project" value="TreeGrafter"/>
</dbReference>
<dbReference type="Gene3D" id="1.50.10.20">
    <property type="match status" value="2"/>
</dbReference>
<dbReference type="InterPro" id="IPR002365">
    <property type="entry name" value="Terpene_synthase_CS"/>
</dbReference>
<dbReference type="PANTHER" id="PTHR11764:SF55">
    <property type="entry name" value="TERPENE CYCLASE_MUTASE FAMILY MEMBER"/>
    <property type="match status" value="1"/>
</dbReference>
<evidence type="ECO:0000313" key="7">
    <source>
        <dbReference type="EMBL" id="KAE8720014.1"/>
    </source>
</evidence>
<reference evidence="7" key="1">
    <citation type="submission" date="2019-09" db="EMBL/GenBank/DDBJ databases">
        <title>Draft genome information of white flower Hibiscus syriacus.</title>
        <authorList>
            <person name="Kim Y.-M."/>
        </authorList>
    </citation>
    <scope>NUCLEOTIDE SEQUENCE [LARGE SCALE GENOMIC DNA]</scope>
    <source>
        <strain evidence="7">YM2019G1</strain>
    </source>
</reference>
<dbReference type="SFLD" id="SFLDG01016">
    <property type="entry name" value="Prenyltransferase_Like_2"/>
    <property type="match status" value="1"/>
</dbReference>
<accession>A0A6A3BTN7</accession>
<dbReference type="NCBIfam" id="TIGR01787">
    <property type="entry name" value="squalene_cyclas"/>
    <property type="match status" value="1"/>
</dbReference>
<feature type="domain" description="Squalene cyclase C-terminal" evidence="5">
    <location>
        <begin position="451"/>
        <end position="757"/>
    </location>
</feature>
<dbReference type="CDD" id="cd02892">
    <property type="entry name" value="SQCY_1"/>
    <property type="match status" value="1"/>
</dbReference>
<evidence type="ECO:0000256" key="2">
    <source>
        <dbReference type="ARBA" id="ARBA00022737"/>
    </source>
</evidence>
<evidence type="ECO:0000259" key="6">
    <source>
        <dbReference type="Pfam" id="PF13249"/>
    </source>
</evidence>
<dbReference type="Pfam" id="PF13249">
    <property type="entry name" value="SQHop_cyclase_N"/>
    <property type="match status" value="1"/>
</dbReference>
<dbReference type="EMBL" id="VEPZ02000778">
    <property type="protein sequence ID" value="KAE8720014.1"/>
    <property type="molecule type" value="Genomic_DNA"/>
</dbReference>
<dbReference type="EC" id="5.4.99.-" evidence="4"/>
<dbReference type="Pfam" id="PF13243">
    <property type="entry name" value="SQHop_cyclase_C"/>
    <property type="match status" value="1"/>
</dbReference>
<name>A0A6A3BTN7_HIBSY</name>
<dbReference type="InterPro" id="IPR008930">
    <property type="entry name" value="Terpenoid_cyclase/PrenylTrfase"/>
</dbReference>
<dbReference type="FunFam" id="1.50.10.20:FF:000002">
    <property type="entry name" value="Terpene cyclase/mutase family member"/>
    <property type="match status" value="1"/>
</dbReference>
<sequence length="776" mass="87756">MWKLEIAEGNGPWLFSTNNFNGRQIWRFDNQSSPKSDEKQAGIEKLRQNFSVHRHRVKPSSDALKNFQASFSLLVLLIEENNVDLSIEPVRLKEDEEVTDEKIEIALKKAVRFLSATQACDGHWPSENSGPLFCLPPLVMVLYITGTTDTVLSLEHKREILRYIYNHQNIDGGWGLHIEGHSTMMNTTLNYIALRLLGEGTEGGPDGAVEKARNWILEHGGATMIPSWGKAYLSVLGVYEWSGCNPMPPELWLLPSYLPLGPARLWSFMRNFFAPLSYLYGKKFVGPLNKLIVSLRDEIYTQPYGKIDWNKARHLCSKEDMYLPYPTVQILLWDTLYYIAEPILNCWPFNKLREKALQIAMKVVHYEDENTRYITQGSKIILSLMISVLCHLGLTLGSGHFKLLVQVLHMMACWAEDPNPTTNLLQFHLARVPDFLWLAEDGMKMQLNGGSQLWDAILATQAIISSNLTDEYGSTLRKAHEFIKMSQILENPSGDFENMHRHMSKGAWPFSIPDDGWQTSDGIAEALKTILLMSRMPPEIVGETIEVERLYDAVNVLLSLQSENGGFTAWEPVRGPQWLQRINPTELFAAAAIEREYVECTSSAIQALVLFSQLYPQYRKKEIETSVAKAVQYVEGSQMEDGSWYGNWGICYTYGTCFALAGLAAFGKTCRNSQIVRKACQFLLSKQQDSGGWGESYLTCPNLEYRDLADENCSHLVQTSWAMMGLIHAGQVEVDPQPLHKAARLLINSQMKSGEFPQQGMLPPKYQPGSSMLISV</sequence>
<evidence type="ECO:0000313" key="8">
    <source>
        <dbReference type="Proteomes" id="UP000436088"/>
    </source>
</evidence>
<organism evidence="7 8">
    <name type="scientific">Hibiscus syriacus</name>
    <name type="common">Rose of Sharon</name>
    <dbReference type="NCBI Taxonomy" id="106335"/>
    <lineage>
        <taxon>Eukaryota</taxon>
        <taxon>Viridiplantae</taxon>
        <taxon>Streptophyta</taxon>
        <taxon>Embryophyta</taxon>
        <taxon>Tracheophyta</taxon>
        <taxon>Spermatophyta</taxon>
        <taxon>Magnoliopsida</taxon>
        <taxon>eudicotyledons</taxon>
        <taxon>Gunneridae</taxon>
        <taxon>Pentapetalae</taxon>
        <taxon>rosids</taxon>
        <taxon>malvids</taxon>
        <taxon>Malvales</taxon>
        <taxon>Malvaceae</taxon>
        <taxon>Malvoideae</taxon>
        <taxon>Hibiscus</taxon>
    </lineage>
</organism>
<dbReference type="FunFam" id="1.50.10.20:FF:000011">
    <property type="entry name" value="Terpene cyclase/mutase family member"/>
    <property type="match status" value="1"/>
</dbReference>
<evidence type="ECO:0000256" key="4">
    <source>
        <dbReference type="RuleBase" id="RU362003"/>
    </source>
</evidence>
<dbReference type="PROSITE" id="PS01074">
    <property type="entry name" value="TERPENE_SYNTHASES"/>
    <property type="match status" value="1"/>
</dbReference>
<dbReference type="InterPro" id="IPR032696">
    <property type="entry name" value="SQ_cyclase_C"/>
</dbReference>
<evidence type="ECO:0000256" key="3">
    <source>
        <dbReference type="ARBA" id="ARBA00023235"/>
    </source>
</evidence>
<dbReference type="Proteomes" id="UP000436088">
    <property type="component" value="Unassembled WGS sequence"/>
</dbReference>
<proteinExistence type="inferred from homology"/>
<dbReference type="PANTHER" id="PTHR11764">
    <property type="entry name" value="TERPENE CYCLASE/MUTASE FAMILY MEMBER"/>
    <property type="match status" value="1"/>
</dbReference>
<dbReference type="InterPro" id="IPR018333">
    <property type="entry name" value="Squalene_cyclase"/>
</dbReference>
<protein>
    <recommendedName>
        <fullName evidence="4">Terpene cyclase/mutase family member</fullName>
        <ecNumber evidence="4">5.4.99.-</ecNumber>
    </recommendedName>
</protein>
<keyword evidence="8" id="KW-1185">Reference proteome</keyword>
<dbReference type="GO" id="GO:0005811">
    <property type="term" value="C:lipid droplet"/>
    <property type="evidence" value="ECO:0007669"/>
    <property type="project" value="InterPro"/>
</dbReference>
<keyword evidence="2" id="KW-0677">Repeat</keyword>
<dbReference type="SUPFAM" id="SSF48239">
    <property type="entry name" value="Terpenoid cyclases/Protein prenyltransferases"/>
    <property type="match status" value="2"/>
</dbReference>
<comment type="similarity">
    <text evidence="1 4">Belongs to the terpene cyclase/mutase family.</text>
</comment>